<dbReference type="KEGG" id="pxi:J5O05_14780"/>
<proteinExistence type="inferred from homology"/>
<keyword evidence="6 8" id="KW-0378">Hydrolase</keyword>
<dbReference type="PANTHER" id="PTHR46986">
    <property type="entry name" value="ENDORIBONUCLEASE YBEY, CHLOROPLASTIC"/>
    <property type="match status" value="1"/>
</dbReference>
<dbReference type="InterPro" id="IPR002036">
    <property type="entry name" value="YbeY"/>
</dbReference>
<comment type="function">
    <text evidence="8">Single strand-specific metallo-endoribonuclease involved in late-stage 70S ribosome quality control and in maturation of the 3' terminus of the 16S rRNA.</text>
</comment>
<evidence type="ECO:0000313" key="10">
    <source>
        <dbReference type="Proteomes" id="UP000664904"/>
    </source>
</evidence>
<evidence type="ECO:0000256" key="1">
    <source>
        <dbReference type="ARBA" id="ARBA00010875"/>
    </source>
</evidence>
<keyword evidence="10" id="KW-1185">Reference proteome</keyword>
<sequence length="153" mass="17420">MNLDLDLQIAGEFDNLPTAEQFQLWAEKALVNYCETAEMTIRIATSEESQQLNHEYRGKDKPTNVLSFPFEAPPEIELPLLGDLIICPDVVLKESIEQEKTFHDHFAHMVVHGCLHLLGFDHINDQDALEMEAIEKEVLADLGISDPYRDDVE</sequence>
<keyword evidence="8" id="KW-0963">Cytoplasm</keyword>
<comment type="cofactor">
    <cofactor evidence="8">
        <name>Zn(2+)</name>
        <dbReference type="ChEBI" id="CHEBI:29105"/>
    </cofactor>
    <text evidence="8">Binds 1 zinc ion.</text>
</comment>
<keyword evidence="8" id="KW-0698">rRNA processing</keyword>
<dbReference type="EMBL" id="CP072133">
    <property type="protein sequence ID" value="QTH72918.1"/>
    <property type="molecule type" value="Genomic_DNA"/>
</dbReference>
<dbReference type="PROSITE" id="PS01306">
    <property type="entry name" value="UPF0054"/>
    <property type="match status" value="1"/>
</dbReference>
<reference evidence="9" key="1">
    <citation type="submission" date="2021-03" db="EMBL/GenBank/DDBJ databases">
        <title>Complete Genome of Pseudoalteromonas xiamenensis STKMTI.2, a new potential marine bacterium producing anti-Vibrio compounds.</title>
        <authorList>
            <person name="Handayani D.P."/>
            <person name="Isnansetyo A."/>
            <person name="Istiqomah I."/>
            <person name="Jumina J."/>
        </authorList>
    </citation>
    <scope>NUCLEOTIDE SEQUENCE</scope>
    <source>
        <strain evidence="9">STKMTI.2</strain>
    </source>
</reference>
<dbReference type="NCBIfam" id="TIGR00043">
    <property type="entry name" value="rRNA maturation RNase YbeY"/>
    <property type="match status" value="1"/>
</dbReference>
<feature type="binding site" evidence="8">
    <location>
        <position position="116"/>
    </location>
    <ligand>
        <name>Zn(2+)</name>
        <dbReference type="ChEBI" id="CHEBI:29105"/>
        <note>catalytic</note>
    </ligand>
</feature>
<dbReference type="RefSeq" id="WP_208844540.1">
    <property type="nucleotide sequence ID" value="NZ_CP072133.1"/>
</dbReference>
<feature type="binding site" evidence="8">
    <location>
        <position position="122"/>
    </location>
    <ligand>
        <name>Zn(2+)</name>
        <dbReference type="ChEBI" id="CHEBI:29105"/>
        <note>catalytic</note>
    </ligand>
</feature>
<evidence type="ECO:0000313" key="9">
    <source>
        <dbReference type="EMBL" id="QTH72918.1"/>
    </source>
</evidence>
<dbReference type="Gene3D" id="3.40.390.30">
    <property type="entry name" value="Metalloproteases ('zincins'), catalytic domain"/>
    <property type="match status" value="1"/>
</dbReference>
<dbReference type="PANTHER" id="PTHR46986:SF1">
    <property type="entry name" value="ENDORIBONUCLEASE YBEY, CHLOROPLASTIC"/>
    <property type="match status" value="1"/>
</dbReference>
<dbReference type="GO" id="GO:0004222">
    <property type="term" value="F:metalloendopeptidase activity"/>
    <property type="evidence" value="ECO:0007669"/>
    <property type="project" value="InterPro"/>
</dbReference>
<dbReference type="InterPro" id="IPR023091">
    <property type="entry name" value="MetalPrtase_cat_dom_sf_prd"/>
</dbReference>
<comment type="subcellular location">
    <subcellularLocation>
        <location evidence="8">Cytoplasm</location>
    </subcellularLocation>
</comment>
<keyword evidence="2 8" id="KW-0690">Ribosome biogenesis</keyword>
<evidence type="ECO:0000256" key="3">
    <source>
        <dbReference type="ARBA" id="ARBA00022722"/>
    </source>
</evidence>
<keyword evidence="4 8" id="KW-0479">Metal-binding</keyword>
<dbReference type="GO" id="GO:0004521">
    <property type="term" value="F:RNA endonuclease activity"/>
    <property type="evidence" value="ECO:0007669"/>
    <property type="project" value="UniProtKB-UniRule"/>
</dbReference>
<keyword evidence="3 8" id="KW-0540">Nuclease</keyword>
<dbReference type="SUPFAM" id="SSF55486">
    <property type="entry name" value="Metalloproteases ('zincins'), catalytic domain"/>
    <property type="match status" value="1"/>
</dbReference>
<evidence type="ECO:0000256" key="6">
    <source>
        <dbReference type="ARBA" id="ARBA00022801"/>
    </source>
</evidence>
<dbReference type="GO" id="GO:0006364">
    <property type="term" value="P:rRNA processing"/>
    <property type="evidence" value="ECO:0007669"/>
    <property type="project" value="UniProtKB-UniRule"/>
</dbReference>
<gene>
    <name evidence="8 9" type="primary">ybeY</name>
    <name evidence="9" type="ORF">J5O05_14780</name>
</gene>
<evidence type="ECO:0000256" key="4">
    <source>
        <dbReference type="ARBA" id="ARBA00022723"/>
    </source>
</evidence>
<dbReference type="GO" id="GO:0008270">
    <property type="term" value="F:zinc ion binding"/>
    <property type="evidence" value="ECO:0007669"/>
    <property type="project" value="UniProtKB-UniRule"/>
</dbReference>
<evidence type="ECO:0000256" key="8">
    <source>
        <dbReference type="HAMAP-Rule" id="MF_00009"/>
    </source>
</evidence>
<dbReference type="Proteomes" id="UP000664904">
    <property type="component" value="Chromosome"/>
</dbReference>
<evidence type="ECO:0000256" key="5">
    <source>
        <dbReference type="ARBA" id="ARBA00022759"/>
    </source>
</evidence>
<dbReference type="GO" id="GO:0005737">
    <property type="term" value="C:cytoplasm"/>
    <property type="evidence" value="ECO:0007669"/>
    <property type="project" value="UniProtKB-SubCell"/>
</dbReference>
<protein>
    <recommendedName>
        <fullName evidence="8">Endoribonuclease YbeY</fullName>
        <ecNumber evidence="8">3.1.-.-</ecNumber>
    </recommendedName>
</protein>
<organism evidence="9 10">
    <name type="scientific">Pseudoalteromonas xiamenensis</name>
    <dbReference type="NCBI Taxonomy" id="882626"/>
    <lineage>
        <taxon>Bacteria</taxon>
        <taxon>Pseudomonadati</taxon>
        <taxon>Pseudomonadota</taxon>
        <taxon>Gammaproteobacteria</taxon>
        <taxon>Alteromonadales</taxon>
        <taxon>Pseudoalteromonadaceae</taxon>
        <taxon>Pseudoalteromonas</taxon>
    </lineage>
</organism>
<evidence type="ECO:0000256" key="2">
    <source>
        <dbReference type="ARBA" id="ARBA00022517"/>
    </source>
</evidence>
<feature type="binding site" evidence="8">
    <location>
        <position position="112"/>
    </location>
    <ligand>
        <name>Zn(2+)</name>
        <dbReference type="ChEBI" id="CHEBI:29105"/>
        <note>catalytic</note>
    </ligand>
</feature>
<dbReference type="EC" id="3.1.-.-" evidence="8"/>
<dbReference type="HAMAP" id="MF_00009">
    <property type="entry name" value="Endoribonucl_YbeY"/>
    <property type="match status" value="1"/>
</dbReference>
<dbReference type="AlphaFoldDB" id="A0A975DJH7"/>
<keyword evidence="5 8" id="KW-0255">Endonuclease</keyword>
<accession>A0A975DJH7</accession>
<dbReference type="Pfam" id="PF02130">
    <property type="entry name" value="YbeY"/>
    <property type="match status" value="1"/>
</dbReference>
<evidence type="ECO:0000256" key="7">
    <source>
        <dbReference type="ARBA" id="ARBA00022833"/>
    </source>
</evidence>
<comment type="similarity">
    <text evidence="1 8">Belongs to the endoribonuclease YbeY family.</text>
</comment>
<keyword evidence="7 8" id="KW-0862">Zinc</keyword>
<dbReference type="InterPro" id="IPR020549">
    <property type="entry name" value="YbeY_CS"/>
</dbReference>
<name>A0A975DJH7_9GAMM</name>